<dbReference type="InterPro" id="IPR005839">
    <property type="entry name" value="Methylthiotransferase"/>
</dbReference>
<reference evidence="18 19" key="1">
    <citation type="submission" date="2019-12" db="EMBL/GenBank/DDBJ databases">
        <title>Genomic-based taxomic classification of the family Erythrobacteraceae.</title>
        <authorList>
            <person name="Xu L."/>
        </authorList>
    </citation>
    <scope>NUCLEOTIDE SEQUENCE [LARGE SCALE GENOMIC DNA]</scope>
    <source>
        <strain evidence="18 19">MCCC 1K01500</strain>
    </source>
</reference>
<keyword evidence="19" id="KW-1185">Reference proteome</keyword>
<dbReference type="InterPro" id="IPR006638">
    <property type="entry name" value="Elp3/MiaA/NifB-like_rSAM"/>
</dbReference>
<dbReference type="InterPro" id="IPR013848">
    <property type="entry name" value="Methylthiotransferase_N"/>
</dbReference>
<dbReference type="GO" id="GO:0035597">
    <property type="term" value="F:tRNA-2-methylthio-N(6)-dimethylallyladenosine(37) synthase activity"/>
    <property type="evidence" value="ECO:0007669"/>
    <property type="project" value="UniProtKB-EC"/>
</dbReference>
<dbReference type="Pfam" id="PF01938">
    <property type="entry name" value="TRAM"/>
    <property type="match status" value="1"/>
</dbReference>
<comment type="function">
    <text evidence="1 14">Catalyzes the methylthiolation of N6-(dimethylallyl)adenosine (i(6)A), leading to the formation of 2-methylthio-N6-(dimethylallyl)adenosine (ms(2)i(6)A) at position 37 in tRNAs that read codons beginning with uridine.</text>
</comment>
<dbReference type="EMBL" id="WTYM01000033">
    <property type="protein sequence ID" value="MXO59358.1"/>
    <property type="molecule type" value="Genomic_DNA"/>
</dbReference>
<dbReference type="InterPro" id="IPR038135">
    <property type="entry name" value="Methylthiotransferase_N_sf"/>
</dbReference>
<comment type="similarity">
    <text evidence="14">Belongs to the methylthiotransferase family. MiaB subfamily.</text>
</comment>
<keyword evidence="8 14" id="KW-0408">Iron</keyword>
<keyword evidence="2 14" id="KW-0004">4Fe-4S</keyword>
<comment type="catalytic activity">
    <reaction evidence="14">
        <text>N(6)-dimethylallyladenosine(37) in tRNA + (sulfur carrier)-SH + AH2 + 2 S-adenosyl-L-methionine = 2-methylsulfanyl-N(6)-dimethylallyladenosine(37) in tRNA + (sulfur carrier)-H + 5'-deoxyadenosine + L-methionine + A + S-adenosyl-L-homocysteine + 2 H(+)</text>
        <dbReference type="Rhea" id="RHEA:37067"/>
        <dbReference type="Rhea" id="RHEA-COMP:10375"/>
        <dbReference type="Rhea" id="RHEA-COMP:10376"/>
        <dbReference type="Rhea" id="RHEA-COMP:14737"/>
        <dbReference type="Rhea" id="RHEA-COMP:14739"/>
        <dbReference type="ChEBI" id="CHEBI:13193"/>
        <dbReference type="ChEBI" id="CHEBI:15378"/>
        <dbReference type="ChEBI" id="CHEBI:17319"/>
        <dbReference type="ChEBI" id="CHEBI:17499"/>
        <dbReference type="ChEBI" id="CHEBI:29917"/>
        <dbReference type="ChEBI" id="CHEBI:57844"/>
        <dbReference type="ChEBI" id="CHEBI:57856"/>
        <dbReference type="ChEBI" id="CHEBI:59789"/>
        <dbReference type="ChEBI" id="CHEBI:64428"/>
        <dbReference type="ChEBI" id="CHEBI:74415"/>
        <dbReference type="ChEBI" id="CHEBI:74417"/>
        <dbReference type="EC" id="2.8.4.3"/>
    </reaction>
</comment>
<evidence type="ECO:0000259" key="16">
    <source>
        <dbReference type="PROSITE" id="PS51449"/>
    </source>
</evidence>
<evidence type="ECO:0000256" key="14">
    <source>
        <dbReference type="HAMAP-Rule" id="MF_01864"/>
    </source>
</evidence>
<feature type="binding site" evidence="14">
    <location>
        <position position="88"/>
    </location>
    <ligand>
        <name>[4Fe-4S] cluster</name>
        <dbReference type="ChEBI" id="CHEBI:49883"/>
        <label>1</label>
    </ligand>
</feature>
<dbReference type="FunFam" id="3.40.50.12160:FF:000003">
    <property type="entry name" value="CDK5 regulatory subunit-associated protein 1"/>
    <property type="match status" value="1"/>
</dbReference>
<feature type="binding site" evidence="14">
    <location>
        <position position="53"/>
    </location>
    <ligand>
        <name>[4Fe-4S] cluster</name>
        <dbReference type="ChEBI" id="CHEBI:49883"/>
        <label>1</label>
    </ligand>
</feature>
<dbReference type="SMART" id="SM00729">
    <property type="entry name" value="Elp3"/>
    <property type="match status" value="1"/>
</dbReference>
<dbReference type="InterPro" id="IPR006463">
    <property type="entry name" value="MiaB_methiolase"/>
</dbReference>
<comment type="caution">
    <text evidence="18">The sequence shown here is derived from an EMBL/GenBank/DDBJ whole genome shotgun (WGS) entry which is preliminary data.</text>
</comment>
<feature type="domain" description="Radical SAM core" evidence="17">
    <location>
        <begin position="151"/>
        <end position="383"/>
    </location>
</feature>
<comment type="subunit">
    <text evidence="14">Monomer.</text>
</comment>
<dbReference type="CDD" id="cd01335">
    <property type="entry name" value="Radical_SAM"/>
    <property type="match status" value="1"/>
</dbReference>
<evidence type="ECO:0000259" key="15">
    <source>
        <dbReference type="PROSITE" id="PS50926"/>
    </source>
</evidence>
<sequence>MRNRDLPRTYRVKSFGCQMNVYDGERMAELLAAKGIAAAPEGEEADLVVLNTCHIREKAAEKVYSDIGRLVKAGKEAGRKPMIAVAGCVAQAEGEEIMARAPAVGMVVGPQAYHRLPEMIARAARGERATDTEMPADAKFAALPARGLGGRKSAPTTFLTVQEGCDKFCTYCVVPYTRGSEISRPYRDLLIEAEKLIEAGAREITLLGQNVNAWSGEDGKGRPVGLDSLIRALAELPGLHRVRYTTSHPNDVTDGLIAAHAEVDKLMPYLHLPVQSGSDRVLKAMNRSHSAESYLKLLDRFRAARPDIALSGDFIVGFPGETGTEFEETLQLVDAVGYAQAFSFNYSPRPGTPAATMDGQVPPDVMYERLQRLQAAINRDQLAFNAASVGKRCKVLVERKGKHPGQWLGKSPWLQSVFFEGEASIGDLVEVELAEAGPNSLAGRLVETALA</sequence>
<feature type="binding site" evidence="14">
    <location>
        <position position="17"/>
    </location>
    <ligand>
        <name>[4Fe-4S] cluster</name>
        <dbReference type="ChEBI" id="CHEBI:49883"/>
        <label>1</label>
    </ligand>
</feature>
<organism evidence="18 19">
    <name type="scientific">Croceibacterium salegens</name>
    <dbReference type="NCBI Taxonomy" id="1737568"/>
    <lineage>
        <taxon>Bacteria</taxon>
        <taxon>Pseudomonadati</taxon>
        <taxon>Pseudomonadota</taxon>
        <taxon>Alphaproteobacteria</taxon>
        <taxon>Sphingomonadales</taxon>
        <taxon>Erythrobacteraceae</taxon>
        <taxon>Croceibacterium</taxon>
    </lineage>
</organism>
<feature type="binding site" evidence="14">
    <location>
        <position position="172"/>
    </location>
    <ligand>
        <name>[4Fe-4S] cluster</name>
        <dbReference type="ChEBI" id="CHEBI:49883"/>
        <label>2</label>
        <note>4Fe-4S-S-AdoMet</note>
    </ligand>
</feature>
<keyword evidence="4 14" id="KW-0808">Transferase</keyword>
<evidence type="ECO:0000256" key="3">
    <source>
        <dbReference type="ARBA" id="ARBA00022490"/>
    </source>
</evidence>
<dbReference type="NCBIfam" id="TIGR01574">
    <property type="entry name" value="miaB-methiolase"/>
    <property type="match status" value="1"/>
</dbReference>
<dbReference type="InterPro" id="IPR020612">
    <property type="entry name" value="Methylthiotransferase_CS"/>
</dbReference>
<accession>A0A6I4SV30</accession>
<evidence type="ECO:0000256" key="6">
    <source>
        <dbReference type="ARBA" id="ARBA00022694"/>
    </source>
</evidence>
<feature type="domain" description="TRAM" evidence="15">
    <location>
        <begin position="386"/>
        <end position="447"/>
    </location>
</feature>
<dbReference type="Proteomes" id="UP000433652">
    <property type="component" value="Unassembled WGS sequence"/>
</dbReference>
<feature type="binding site" evidence="14">
    <location>
        <position position="165"/>
    </location>
    <ligand>
        <name>[4Fe-4S] cluster</name>
        <dbReference type="ChEBI" id="CHEBI:49883"/>
        <label>2</label>
        <note>4Fe-4S-S-AdoMet</note>
    </ligand>
</feature>
<dbReference type="FunFam" id="3.80.30.20:FF:000001">
    <property type="entry name" value="tRNA-2-methylthio-N(6)-dimethylallyladenosine synthase 2"/>
    <property type="match status" value="1"/>
</dbReference>
<keyword evidence="9 14" id="KW-0411">Iron-sulfur</keyword>
<evidence type="ECO:0000256" key="9">
    <source>
        <dbReference type="ARBA" id="ARBA00023014"/>
    </source>
</evidence>
<comment type="subcellular location">
    <subcellularLocation>
        <location evidence="14">Cytoplasm</location>
    </subcellularLocation>
</comment>
<evidence type="ECO:0000256" key="4">
    <source>
        <dbReference type="ARBA" id="ARBA00022679"/>
    </source>
</evidence>
<evidence type="ECO:0000256" key="13">
    <source>
        <dbReference type="ARBA" id="ARBA00081141"/>
    </source>
</evidence>
<evidence type="ECO:0000256" key="11">
    <source>
        <dbReference type="ARBA" id="ARBA00068570"/>
    </source>
</evidence>
<feature type="domain" description="MTTase N-terminal" evidence="16">
    <location>
        <begin position="8"/>
        <end position="125"/>
    </location>
</feature>
<dbReference type="GO" id="GO:0005829">
    <property type="term" value="C:cytosol"/>
    <property type="evidence" value="ECO:0007669"/>
    <property type="project" value="TreeGrafter"/>
</dbReference>
<comment type="cofactor">
    <cofactor evidence="14">
        <name>[4Fe-4S] cluster</name>
        <dbReference type="ChEBI" id="CHEBI:49883"/>
    </cofactor>
    <text evidence="14">Binds 2 [4Fe-4S] clusters. One cluster is coordinated with 3 cysteines and an exchangeable S-adenosyl-L-methionine.</text>
</comment>
<dbReference type="Pfam" id="PF00919">
    <property type="entry name" value="UPF0004"/>
    <property type="match status" value="1"/>
</dbReference>
<dbReference type="PROSITE" id="PS50926">
    <property type="entry name" value="TRAM"/>
    <property type="match status" value="1"/>
</dbReference>
<evidence type="ECO:0000256" key="12">
    <source>
        <dbReference type="ARBA" id="ARBA00080698"/>
    </source>
</evidence>
<dbReference type="HAMAP" id="MF_01864">
    <property type="entry name" value="tRNA_metthiotr_MiaB"/>
    <property type="match status" value="1"/>
</dbReference>
<evidence type="ECO:0000313" key="18">
    <source>
        <dbReference type="EMBL" id="MXO59358.1"/>
    </source>
</evidence>
<keyword evidence="6 14" id="KW-0819">tRNA processing</keyword>
<evidence type="ECO:0000259" key="17">
    <source>
        <dbReference type="PROSITE" id="PS51918"/>
    </source>
</evidence>
<dbReference type="InterPro" id="IPR002792">
    <property type="entry name" value="TRAM_dom"/>
</dbReference>
<keyword evidence="5 14" id="KW-0949">S-adenosyl-L-methionine</keyword>
<dbReference type="Pfam" id="PF04055">
    <property type="entry name" value="Radical_SAM"/>
    <property type="match status" value="1"/>
</dbReference>
<dbReference type="GO" id="GO:0051539">
    <property type="term" value="F:4 iron, 4 sulfur cluster binding"/>
    <property type="evidence" value="ECO:0007669"/>
    <property type="project" value="UniProtKB-UniRule"/>
</dbReference>
<dbReference type="GO" id="GO:0046872">
    <property type="term" value="F:metal ion binding"/>
    <property type="evidence" value="ECO:0007669"/>
    <property type="project" value="UniProtKB-KW"/>
</dbReference>
<feature type="binding site" evidence="14">
    <location>
        <position position="169"/>
    </location>
    <ligand>
        <name>[4Fe-4S] cluster</name>
        <dbReference type="ChEBI" id="CHEBI:49883"/>
        <label>2</label>
        <note>4Fe-4S-S-AdoMet</note>
    </ligand>
</feature>
<dbReference type="PROSITE" id="PS01278">
    <property type="entry name" value="MTTASE_RADICAL"/>
    <property type="match status" value="1"/>
</dbReference>
<dbReference type="PANTHER" id="PTHR43020:SF2">
    <property type="entry name" value="MITOCHONDRIAL TRNA METHYLTHIOTRANSFERASE CDK5RAP1"/>
    <property type="match status" value="1"/>
</dbReference>
<evidence type="ECO:0000256" key="2">
    <source>
        <dbReference type="ARBA" id="ARBA00022485"/>
    </source>
</evidence>
<evidence type="ECO:0000256" key="5">
    <source>
        <dbReference type="ARBA" id="ARBA00022691"/>
    </source>
</evidence>
<dbReference type="InterPro" id="IPR058240">
    <property type="entry name" value="rSAM_sf"/>
</dbReference>
<dbReference type="PANTHER" id="PTHR43020">
    <property type="entry name" value="CDK5 REGULATORY SUBUNIT-ASSOCIATED PROTEIN 1"/>
    <property type="match status" value="1"/>
</dbReference>
<dbReference type="SFLD" id="SFLDF00273">
    <property type="entry name" value="(dimethylallyl)adenosine_tRNA"/>
    <property type="match status" value="1"/>
</dbReference>
<dbReference type="InterPro" id="IPR007197">
    <property type="entry name" value="rSAM"/>
</dbReference>
<dbReference type="PROSITE" id="PS51918">
    <property type="entry name" value="RADICAL_SAM"/>
    <property type="match status" value="1"/>
</dbReference>
<dbReference type="SFLD" id="SFLDG01082">
    <property type="entry name" value="B12-binding_domain_containing"/>
    <property type="match status" value="1"/>
</dbReference>
<dbReference type="InterPro" id="IPR023404">
    <property type="entry name" value="rSAM_horseshoe"/>
</dbReference>
<dbReference type="PROSITE" id="PS51449">
    <property type="entry name" value="MTTASE_N"/>
    <property type="match status" value="1"/>
</dbReference>
<evidence type="ECO:0000256" key="8">
    <source>
        <dbReference type="ARBA" id="ARBA00023004"/>
    </source>
</evidence>
<dbReference type="OrthoDB" id="9805215at2"/>
<keyword evidence="7 14" id="KW-0479">Metal-binding</keyword>
<gene>
    <name evidence="14 18" type="primary">miaB</name>
    <name evidence="18" type="ORF">GRI89_07365</name>
</gene>
<dbReference type="EC" id="2.8.4.3" evidence="10 14"/>
<dbReference type="AlphaFoldDB" id="A0A6I4SV30"/>
<name>A0A6I4SV30_9SPHN</name>
<dbReference type="Gene3D" id="3.40.50.12160">
    <property type="entry name" value="Methylthiotransferase, N-terminal domain"/>
    <property type="match status" value="1"/>
</dbReference>
<evidence type="ECO:0000313" key="19">
    <source>
        <dbReference type="Proteomes" id="UP000433652"/>
    </source>
</evidence>
<dbReference type="SFLD" id="SFLDS00029">
    <property type="entry name" value="Radical_SAM"/>
    <property type="match status" value="1"/>
</dbReference>
<dbReference type="Gene3D" id="3.80.30.20">
    <property type="entry name" value="tm_1862 like domain"/>
    <property type="match status" value="1"/>
</dbReference>
<protein>
    <recommendedName>
        <fullName evidence="11 14">tRNA-2-methylthio-N(6)-dimethylallyladenosine synthase</fullName>
        <ecNumber evidence="10 14">2.8.4.3</ecNumber>
    </recommendedName>
    <alternativeName>
        <fullName evidence="13 14">(Dimethylallyl)adenosine tRNA methylthiotransferase MiaB</fullName>
    </alternativeName>
    <alternativeName>
        <fullName evidence="12 14">tRNA-i(6)A37 methylthiotransferase</fullName>
    </alternativeName>
</protein>
<proteinExistence type="inferred from homology"/>
<dbReference type="NCBIfam" id="TIGR00089">
    <property type="entry name" value="MiaB/RimO family radical SAM methylthiotransferase"/>
    <property type="match status" value="1"/>
</dbReference>
<evidence type="ECO:0000256" key="7">
    <source>
        <dbReference type="ARBA" id="ARBA00022723"/>
    </source>
</evidence>
<evidence type="ECO:0000256" key="10">
    <source>
        <dbReference type="ARBA" id="ARBA00033765"/>
    </source>
</evidence>
<keyword evidence="3 14" id="KW-0963">Cytoplasm</keyword>
<evidence type="ECO:0000256" key="1">
    <source>
        <dbReference type="ARBA" id="ARBA00003234"/>
    </source>
</evidence>
<dbReference type="SFLD" id="SFLDG01061">
    <property type="entry name" value="methylthiotransferase"/>
    <property type="match status" value="1"/>
</dbReference>
<dbReference type="RefSeq" id="WP_159793673.1">
    <property type="nucleotide sequence ID" value="NZ_WTYM01000033.1"/>
</dbReference>
<dbReference type="SUPFAM" id="SSF102114">
    <property type="entry name" value="Radical SAM enzymes"/>
    <property type="match status" value="1"/>
</dbReference>